<keyword evidence="3" id="KW-1185">Reference proteome</keyword>
<dbReference type="EMBL" id="NCKW01020770">
    <property type="protein sequence ID" value="POM57382.1"/>
    <property type="molecule type" value="Genomic_DNA"/>
</dbReference>
<protein>
    <submittedName>
        <fullName evidence="2">Uncharacterized protein</fullName>
    </submittedName>
</protein>
<sequence>MVAYTEQMAKLRSYLLRSDNRNDGTVPARIQALVTENASLQRANSILRQHSANHGLNTDALVLATAGITADDIDWNLLGLTPPRVTVEPPRTPSCDRSGGESSDNEASDSAQQAISVPPSTTGNQEGDSEDSQPVGPPPKRRRLRRHQVSAAKPGLHTSATPKSSLPLNRRFGRPSMKPKRRSSAPTPVRSPSTTRPSLAVFPTPVPTPSASTSAVPASTSAVPAPPTPPLAALAASVGVEASPTSHQVSSEVVGEELKDGEVADELPAASDNEAEDTEELPDSDEDATAPNVAPSEPSSEVVDLASGNVDNAEVSKPVDSPFSSPVISLPRNEGRPVRGASVVSGLRSMEMVERELAEDDFVLDAKSLKSNLQALGRL</sequence>
<proteinExistence type="predicted"/>
<organism evidence="2 3">
    <name type="scientific">Phytophthora palmivora</name>
    <dbReference type="NCBI Taxonomy" id="4796"/>
    <lineage>
        <taxon>Eukaryota</taxon>
        <taxon>Sar</taxon>
        <taxon>Stramenopiles</taxon>
        <taxon>Oomycota</taxon>
        <taxon>Peronosporomycetes</taxon>
        <taxon>Peronosporales</taxon>
        <taxon>Peronosporaceae</taxon>
        <taxon>Phytophthora</taxon>
    </lineage>
</organism>
<evidence type="ECO:0000256" key="1">
    <source>
        <dbReference type="SAM" id="MobiDB-lite"/>
    </source>
</evidence>
<name>A0A2P4WVQ6_9STRA</name>
<accession>A0A2P4WVQ6</accession>
<reference evidence="2 3" key="1">
    <citation type="journal article" date="2017" name="Genome Biol. Evol.">
        <title>Phytophthora megakarya and P. palmivora, closely related causal agents of cacao black pod rot, underwent increases in genome sizes and gene numbers by different mechanisms.</title>
        <authorList>
            <person name="Ali S.S."/>
            <person name="Shao J."/>
            <person name="Lary D.J."/>
            <person name="Kronmiller B."/>
            <person name="Shen D."/>
            <person name="Strem M.D."/>
            <person name="Amoako-Attah I."/>
            <person name="Akrofi A.Y."/>
            <person name="Begoude B.A."/>
            <person name="Ten Hoopen G.M."/>
            <person name="Coulibaly K."/>
            <person name="Kebe B.I."/>
            <person name="Melnick R.L."/>
            <person name="Guiltinan M.J."/>
            <person name="Tyler B.M."/>
            <person name="Meinhardt L.W."/>
            <person name="Bailey B.A."/>
        </authorList>
    </citation>
    <scope>NUCLEOTIDE SEQUENCE [LARGE SCALE GENOMIC DNA]</scope>
    <source>
        <strain evidence="3">sbr112.9</strain>
    </source>
</reference>
<dbReference type="AlphaFoldDB" id="A0A2P4WVQ6"/>
<feature type="compositionally biased region" description="Low complexity" evidence="1">
    <location>
        <begin position="184"/>
        <end position="223"/>
    </location>
</feature>
<gene>
    <name evidence="2" type="ORF">PHPALM_38114</name>
</gene>
<feature type="compositionally biased region" description="Polar residues" evidence="1">
    <location>
        <begin position="108"/>
        <end position="126"/>
    </location>
</feature>
<feature type="region of interest" description="Disordered" evidence="1">
    <location>
        <begin position="81"/>
        <end position="340"/>
    </location>
</feature>
<comment type="caution">
    <text evidence="2">The sequence shown here is derived from an EMBL/GenBank/DDBJ whole genome shotgun (WGS) entry which is preliminary data.</text>
</comment>
<dbReference type="OrthoDB" id="146794at2759"/>
<evidence type="ECO:0000313" key="3">
    <source>
        <dbReference type="Proteomes" id="UP000237271"/>
    </source>
</evidence>
<feature type="compositionally biased region" description="Polar residues" evidence="1">
    <location>
        <begin position="158"/>
        <end position="167"/>
    </location>
</feature>
<feature type="compositionally biased region" description="Acidic residues" evidence="1">
    <location>
        <begin position="273"/>
        <end position="288"/>
    </location>
</feature>
<feature type="compositionally biased region" description="Basic residues" evidence="1">
    <location>
        <begin position="139"/>
        <end position="148"/>
    </location>
</feature>
<feature type="compositionally biased region" description="Basic residues" evidence="1">
    <location>
        <begin position="171"/>
        <end position="183"/>
    </location>
</feature>
<evidence type="ECO:0000313" key="2">
    <source>
        <dbReference type="EMBL" id="POM57382.1"/>
    </source>
</evidence>
<dbReference type="Proteomes" id="UP000237271">
    <property type="component" value="Unassembled WGS sequence"/>
</dbReference>